<dbReference type="OrthoDB" id="276662at2"/>
<evidence type="ECO:0000313" key="2">
    <source>
        <dbReference type="Proteomes" id="UP000316213"/>
    </source>
</evidence>
<keyword evidence="2" id="KW-1185">Reference proteome</keyword>
<dbReference type="EMBL" id="SJPM01000006">
    <property type="protein sequence ID" value="TWT95549.1"/>
    <property type="molecule type" value="Genomic_DNA"/>
</dbReference>
<dbReference type="AlphaFoldDB" id="A0A5C6A7Q2"/>
<dbReference type="RefSeq" id="WP_146578608.1">
    <property type="nucleotide sequence ID" value="NZ_SJPM01000006.1"/>
</dbReference>
<name>A0A5C6A7Q2_9BACT</name>
<evidence type="ECO:0000313" key="1">
    <source>
        <dbReference type="EMBL" id="TWT95549.1"/>
    </source>
</evidence>
<proteinExistence type="predicted"/>
<organism evidence="1 2">
    <name type="scientific">Neorhodopirellula pilleata</name>
    <dbReference type="NCBI Taxonomy" id="2714738"/>
    <lineage>
        <taxon>Bacteria</taxon>
        <taxon>Pseudomonadati</taxon>
        <taxon>Planctomycetota</taxon>
        <taxon>Planctomycetia</taxon>
        <taxon>Pirellulales</taxon>
        <taxon>Pirellulaceae</taxon>
        <taxon>Neorhodopirellula</taxon>
    </lineage>
</organism>
<gene>
    <name evidence="1" type="ORF">Pla100_31900</name>
</gene>
<dbReference type="Proteomes" id="UP000316213">
    <property type="component" value="Unassembled WGS sequence"/>
</dbReference>
<reference evidence="1 2" key="1">
    <citation type="submission" date="2019-02" db="EMBL/GenBank/DDBJ databases">
        <title>Deep-cultivation of Planctomycetes and their phenomic and genomic characterization uncovers novel biology.</title>
        <authorList>
            <person name="Wiegand S."/>
            <person name="Jogler M."/>
            <person name="Boedeker C."/>
            <person name="Pinto D."/>
            <person name="Vollmers J."/>
            <person name="Rivas-Marin E."/>
            <person name="Kohn T."/>
            <person name="Peeters S.H."/>
            <person name="Heuer A."/>
            <person name="Rast P."/>
            <person name="Oberbeckmann S."/>
            <person name="Bunk B."/>
            <person name="Jeske O."/>
            <person name="Meyerdierks A."/>
            <person name="Storesund J.E."/>
            <person name="Kallscheuer N."/>
            <person name="Luecker S."/>
            <person name="Lage O.M."/>
            <person name="Pohl T."/>
            <person name="Merkel B.J."/>
            <person name="Hornburger P."/>
            <person name="Mueller R.-W."/>
            <person name="Bruemmer F."/>
            <person name="Labrenz M."/>
            <person name="Spormann A.M."/>
            <person name="Op Den Camp H."/>
            <person name="Overmann J."/>
            <person name="Amann R."/>
            <person name="Jetten M.S.M."/>
            <person name="Mascher T."/>
            <person name="Medema M.H."/>
            <person name="Devos D.P."/>
            <person name="Kaster A.-K."/>
            <person name="Ovreas L."/>
            <person name="Rohde M."/>
            <person name="Galperin M.Y."/>
            <person name="Jogler C."/>
        </authorList>
    </citation>
    <scope>NUCLEOTIDE SEQUENCE [LARGE SCALE GENOMIC DNA]</scope>
    <source>
        <strain evidence="1 2">Pla100</strain>
    </source>
</reference>
<protein>
    <submittedName>
        <fullName evidence="1">Uncharacterized protein</fullName>
    </submittedName>
</protein>
<accession>A0A5C6A7Q2</accession>
<sequence>MAKYYVQSGNFRRVVSADNSRKAAIWAVHEVMQQILPSDETESSSASMRLVGEHEPRSVTVLSAKVRVNERGFDRDDAREMSTMEIVAEWNQMVMTLDRLQRMFGSVTDAEASVVKPSETRFFGDGMAA</sequence>
<comment type="caution">
    <text evidence="1">The sequence shown here is derived from an EMBL/GenBank/DDBJ whole genome shotgun (WGS) entry which is preliminary data.</text>
</comment>